<proteinExistence type="predicted"/>
<dbReference type="EMBL" id="AP019307">
    <property type="protein sequence ID" value="BBH18485.1"/>
    <property type="molecule type" value="Genomic_DNA"/>
</dbReference>
<evidence type="ECO:0000259" key="6">
    <source>
        <dbReference type="PROSITE" id="PS50893"/>
    </source>
</evidence>
<dbReference type="Gene3D" id="3.40.50.300">
    <property type="entry name" value="P-loop containing nucleotide triphosphate hydrolases"/>
    <property type="match status" value="1"/>
</dbReference>
<keyword evidence="2" id="KW-0813">Transport</keyword>
<evidence type="ECO:0000256" key="1">
    <source>
        <dbReference type="ARBA" id="ARBA00004202"/>
    </source>
</evidence>
<accession>A0A3G9IR07</accession>
<dbReference type="InterPro" id="IPR017871">
    <property type="entry name" value="ABC_transporter-like_CS"/>
</dbReference>
<evidence type="ECO:0000256" key="2">
    <source>
        <dbReference type="ARBA" id="ARBA00022448"/>
    </source>
</evidence>
<protein>
    <recommendedName>
        <fullName evidence="6">ABC transporter domain-containing protein</fullName>
    </recommendedName>
</protein>
<dbReference type="PANTHER" id="PTHR42711">
    <property type="entry name" value="ABC TRANSPORTER ATP-BINDING PROTEIN"/>
    <property type="match status" value="1"/>
</dbReference>
<keyword evidence="5" id="KW-0046">Antibiotic resistance</keyword>
<reference evidence="7 8" key="1">
    <citation type="submission" date="2018-11" db="EMBL/GenBank/DDBJ databases">
        <title>Complete genome sequence of Nocardioides baekrokdamisoli strain KCTC 39748.</title>
        <authorList>
            <person name="Kang S.W."/>
            <person name="Lee K.C."/>
            <person name="Kim K.K."/>
            <person name="Kim J.S."/>
            <person name="Kim D.S."/>
            <person name="Ko S.H."/>
            <person name="Yang S.H."/>
            <person name="Shin Y.K."/>
            <person name="Lee J.S."/>
        </authorList>
    </citation>
    <scope>NUCLEOTIDE SEQUENCE [LARGE SCALE GENOMIC DNA]</scope>
    <source>
        <strain evidence="7 8">KCTC 39748</strain>
    </source>
</reference>
<dbReference type="SMART" id="SM00382">
    <property type="entry name" value="AAA"/>
    <property type="match status" value="1"/>
</dbReference>
<dbReference type="GO" id="GO:0016887">
    <property type="term" value="F:ATP hydrolysis activity"/>
    <property type="evidence" value="ECO:0007669"/>
    <property type="project" value="InterPro"/>
</dbReference>
<dbReference type="InterPro" id="IPR003439">
    <property type="entry name" value="ABC_transporter-like_ATP-bd"/>
</dbReference>
<dbReference type="AlphaFoldDB" id="A0A3G9IR07"/>
<evidence type="ECO:0000313" key="7">
    <source>
        <dbReference type="EMBL" id="BBH18485.1"/>
    </source>
</evidence>
<evidence type="ECO:0000256" key="3">
    <source>
        <dbReference type="ARBA" id="ARBA00022741"/>
    </source>
</evidence>
<dbReference type="InterPro" id="IPR027417">
    <property type="entry name" value="P-loop_NTPase"/>
</dbReference>
<keyword evidence="8" id="KW-1185">Reference proteome</keyword>
<evidence type="ECO:0000256" key="4">
    <source>
        <dbReference type="ARBA" id="ARBA00022840"/>
    </source>
</evidence>
<dbReference type="PROSITE" id="PS50893">
    <property type="entry name" value="ABC_TRANSPORTER_2"/>
    <property type="match status" value="1"/>
</dbReference>
<keyword evidence="4" id="KW-0067">ATP-binding</keyword>
<dbReference type="InterPro" id="IPR003593">
    <property type="entry name" value="AAA+_ATPase"/>
</dbReference>
<dbReference type="GO" id="GO:0005524">
    <property type="term" value="F:ATP binding"/>
    <property type="evidence" value="ECO:0007669"/>
    <property type="project" value="UniProtKB-KW"/>
</dbReference>
<keyword evidence="3" id="KW-0547">Nucleotide-binding</keyword>
<dbReference type="GO" id="GO:0046677">
    <property type="term" value="P:response to antibiotic"/>
    <property type="evidence" value="ECO:0007669"/>
    <property type="project" value="UniProtKB-KW"/>
</dbReference>
<comment type="subcellular location">
    <subcellularLocation>
        <location evidence="1">Cell membrane</location>
        <topology evidence="1">Peripheral membrane protein</topology>
    </subcellularLocation>
</comment>
<dbReference type="KEGG" id="nbe:Back2_27720"/>
<sequence length="261" mass="27882">MTLRQGSTLVHMSTQHAIETRALQHSYAEKPILSGLDLVVPTGSVYALLGPNGAGKTTTVRILATLLRPTGGSAFVGGHDVRRDPESVRRLIGVTGQFSAIDDLMTGRQQLGLVADLVRVARADRRTRVDDLVDVFGLGDVVDAKAATYSGGQKRKLDLAMTLIASPAVVFLDEPTTGLDPRSRRDLWQVVRQRVSAGTTVLLTTQYLDEADALADRVGVLDGGVLVAEGTPAELKSEVGGSLDDVFLHLTDKLTDSEDAR</sequence>
<dbReference type="SUPFAM" id="SSF52540">
    <property type="entry name" value="P-loop containing nucleoside triphosphate hydrolases"/>
    <property type="match status" value="1"/>
</dbReference>
<dbReference type="InterPro" id="IPR050763">
    <property type="entry name" value="ABC_transporter_ATP-binding"/>
</dbReference>
<evidence type="ECO:0000256" key="5">
    <source>
        <dbReference type="ARBA" id="ARBA00023251"/>
    </source>
</evidence>
<evidence type="ECO:0000313" key="8">
    <source>
        <dbReference type="Proteomes" id="UP000271573"/>
    </source>
</evidence>
<dbReference type="PROSITE" id="PS00211">
    <property type="entry name" value="ABC_TRANSPORTER_1"/>
    <property type="match status" value="1"/>
</dbReference>
<name>A0A3G9IR07_9ACTN</name>
<dbReference type="GO" id="GO:0005886">
    <property type="term" value="C:plasma membrane"/>
    <property type="evidence" value="ECO:0007669"/>
    <property type="project" value="UniProtKB-SubCell"/>
</dbReference>
<organism evidence="7 8">
    <name type="scientific">Nocardioides baekrokdamisoli</name>
    <dbReference type="NCBI Taxonomy" id="1804624"/>
    <lineage>
        <taxon>Bacteria</taxon>
        <taxon>Bacillati</taxon>
        <taxon>Actinomycetota</taxon>
        <taxon>Actinomycetes</taxon>
        <taxon>Propionibacteriales</taxon>
        <taxon>Nocardioidaceae</taxon>
        <taxon>Nocardioides</taxon>
    </lineage>
</organism>
<gene>
    <name evidence="7" type="ORF">Back2_27720</name>
</gene>
<dbReference type="PANTHER" id="PTHR42711:SF19">
    <property type="entry name" value="DOXORUBICIN RESISTANCE ATP-BINDING PROTEIN DRRA"/>
    <property type="match status" value="1"/>
</dbReference>
<feature type="domain" description="ABC transporter" evidence="6">
    <location>
        <begin position="18"/>
        <end position="248"/>
    </location>
</feature>
<dbReference type="Proteomes" id="UP000271573">
    <property type="component" value="Chromosome"/>
</dbReference>
<dbReference type="Pfam" id="PF00005">
    <property type="entry name" value="ABC_tran"/>
    <property type="match status" value="1"/>
</dbReference>